<sequence>MNSQKNHAVHTKTGEENEGPVMFQFEPDYETAVQLQREALKQKIRGLDTLDISDRKRRRMIKVLYKASGKVNLKKSVEVDTKFGKEESED</sequence>
<evidence type="ECO:0000313" key="2">
    <source>
        <dbReference type="EMBL" id="SIQ62133.1"/>
    </source>
</evidence>
<evidence type="ECO:0000313" key="3">
    <source>
        <dbReference type="Proteomes" id="UP000186953"/>
    </source>
</evidence>
<dbReference type="AlphaFoldDB" id="A0A1N6U954"/>
<proteinExistence type="predicted"/>
<feature type="region of interest" description="Disordered" evidence="1">
    <location>
        <begin position="1"/>
        <end position="21"/>
    </location>
</feature>
<name>A0A1N6U954_9FLAO</name>
<accession>A0A1N6U954</accession>
<dbReference type="EMBL" id="FTMA01000002">
    <property type="protein sequence ID" value="SIQ62133.1"/>
    <property type="molecule type" value="Genomic_DNA"/>
</dbReference>
<evidence type="ECO:0000256" key="1">
    <source>
        <dbReference type="SAM" id="MobiDB-lite"/>
    </source>
</evidence>
<organism evidence="2 3">
    <name type="scientific">Maribacter ulvicola</name>
    <dbReference type="NCBI Taxonomy" id="228959"/>
    <lineage>
        <taxon>Bacteria</taxon>
        <taxon>Pseudomonadati</taxon>
        <taxon>Bacteroidota</taxon>
        <taxon>Flavobacteriia</taxon>
        <taxon>Flavobacteriales</taxon>
        <taxon>Flavobacteriaceae</taxon>
        <taxon>Maribacter</taxon>
    </lineage>
</organism>
<dbReference type="Proteomes" id="UP000186953">
    <property type="component" value="Unassembled WGS sequence"/>
</dbReference>
<reference evidence="3" key="1">
    <citation type="submission" date="2017-01" db="EMBL/GenBank/DDBJ databases">
        <authorList>
            <person name="Varghese N."/>
            <person name="Submissions S."/>
        </authorList>
    </citation>
    <scope>NUCLEOTIDE SEQUENCE [LARGE SCALE GENOMIC DNA]</scope>
    <source>
        <strain evidence="3">DSM 15366</strain>
    </source>
</reference>
<dbReference type="STRING" id="228959.SAMN05421797_102255"/>
<gene>
    <name evidence="2" type="ORF">SAMN05421797_102255</name>
</gene>
<protein>
    <submittedName>
        <fullName evidence="2">Uncharacterized protein</fullName>
    </submittedName>
</protein>
<keyword evidence="3" id="KW-1185">Reference proteome</keyword>